<evidence type="ECO:0000256" key="1">
    <source>
        <dbReference type="ARBA" id="ARBA00022801"/>
    </source>
</evidence>
<dbReference type="InterPro" id="IPR029058">
    <property type="entry name" value="AB_hydrolase_fold"/>
</dbReference>
<dbReference type="AlphaFoldDB" id="A0A1A0N4M6"/>
<gene>
    <name evidence="4" type="ORF">A5642_09005</name>
</gene>
<protein>
    <submittedName>
        <fullName evidence="4">Peptidase S15</fullName>
    </submittedName>
</protein>
<comment type="caution">
    <text evidence="4">The sequence shown here is derived from an EMBL/GenBank/DDBJ whole genome shotgun (WGS) entry which is preliminary data.</text>
</comment>
<feature type="domain" description="AB hydrolase-1" evidence="3">
    <location>
        <begin position="32"/>
        <end position="140"/>
    </location>
</feature>
<dbReference type="InterPro" id="IPR050261">
    <property type="entry name" value="FrsA_esterase"/>
</dbReference>
<evidence type="ECO:0000256" key="2">
    <source>
        <dbReference type="ARBA" id="ARBA00038115"/>
    </source>
</evidence>
<sequence length="311" mass="33456">MKQLYFYSHGVRCAAWHLPAATDAPAGESGRPCVVMAHGFSGTKDTALLGFAEPFAAAGLDVLVFDYRGFGDSEGEPRQDISVKKQRQDYHAAIAAARHLPGVDPDRIVLWGTSYAGGHVIAVAARDQRIAAVISMNPAVDGVATLSHLRRTCGTGYLVRSTVNALRDVVGSALGRPSHMVPVVGQPGSHAVIATSGSEEAWLPVAGRTWRNEVRGRHALGVALNRPITKAGKLTCPILMQPGTDDRIAPPAAARKAARRAGYWAQLREYPADHLDFYDGPWQQRVLADQLDFLERDLAPAHGNLHETHSA</sequence>
<dbReference type="InterPro" id="IPR000073">
    <property type="entry name" value="AB_hydrolase_1"/>
</dbReference>
<dbReference type="Proteomes" id="UP000093962">
    <property type="component" value="Unassembled WGS sequence"/>
</dbReference>
<proteinExistence type="inferred from homology"/>
<dbReference type="SUPFAM" id="SSF53474">
    <property type="entry name" value="alpha/beta-Hydrolases"/>
    <property type="match status" value="1"/>
</dbReference>
<dbReference type="Gene3D" id="3.40.50.1820">
    <property type="entry name" value="alpha/beta hydrolase"/>
    <property type="match status" value="1"/>
</dbReference>
<dbReference type="Pfam" id="PF00561">
    <property type="entry name" value="Abhydrolase_1"/>
    <property type="match status" value="1"/>
</dbReference>
<dbReference type="RefSeq" id="WP_064857310.1">
    <property type="nucleotide sequence ID" value="NZ_LZSF01000008.1"/>
</dbReference>
<dbReference type="EMBL" id="LZSF01000008">
    <property type="protein sequence ID" value="OBA92704.1"/>
    <property type="molecule type" value="Genomic_DNA"/>
</dbReference>
<name>A0A1A0N4M6_MYCMU</name>
<comment type="similarity">
    <text evidence="2">Belongs to the AB hydrolase superfamily. FUS2 hydrolase family.</text>
</comment>
<keyword evidence="1" id="KW-0378">Hydrolase</keyword>
<dbReference type="PANTHER" id="PTHR22946:SF9">
    <property type="entry name" value="POLYKETIDE TRANSFERASE AF380"/>
    <property type="match status" value="1"/>
</dbReference>
<dbReference type="OrthoDB" id="5902829at2"/>
<organism evidence="4 5">
    <name type="scientific">Mycolicibacterium mucogenicum</name>
    <name type="common">Mycobacterium mucogenicum</name>
    <dbReference type="NCBI Taxonomy" id="56689"/>
    <lineage>
        <taxon>Bacteria</taxon>
        <taxon>Bacillati</taxon>
        <taxon>Actinomycetota</taxon>
        <taxon>Actinomycetes</taxon>
        <taxon>Mycobacteriales</taxon>
        <taxon>Mycobacteriaceae</taxon>
        <taxon>Mycolicibacterium</taxon>
    </lineage>
</organism>
<evidence type="ECO:0000313" key="4">
    <source>
        <dbReference type="EMBL" id="OBA92704.1"/>
    </source>
</evidence>
<dbReference type="PANTHER" id="PTHR22946">
    <property type="entry name" value="DIENELACTONE HYDROLASE DOMAIN-CONTAINING PROTEIN-RELATED"/>
    <property type="match status" value="1"/>
</dbReference>
<evidence type="ECO:0000259" key="3">
    <source>
        <dbReference type="Pfam" id="PF00561"/>
    </source>
</evidence>
<accession>A0A1A0N4M6</accession>
<reference evidence="4 5" key="1">
    <citation type="submission" date="2016-06" db="EMBL/GenBank/DDBJ databases">
        <authorList>
            <person name="Kjaerup R.B."/>
            <person name="Dalgaard T.S."/>
            <person name="Juul-Madsen H.R."/>
        </authorList>
    </citation>
    <scope>NUCLEOTIDE SEQUENCE [LARGE SCALE GENOMIC DNA]</scope>
    <source>
        <strain evidence="4 5">1199456.5</strain>
    </source>
</reference>
<dbReference type="GO" id="GO:0052689">
    <property type="term" value="F:carboxylic ester hydrolase activity"/>
    <property type="evidence" value="ECO:0007669"/>
    <property type="project" value="UniProtKB-ARBA"/>
</dbReference>
<evidence type="ECO:0000313" key="5">
    <source>
        <dbReference type="Proteomes" id="UP000093962"/>
    </source>
</evidence>